<keyword evidence="7" id="KW-0594">Phospholipid biosynthesis</keyword>
<comment type="pathway">
    <text evidence="1">Lipid metabolism.</text>
</comment>
<dbReference type="OrthoDB" id="40021at2759"/>
<feature type="domain" description="Cytidyltransferase-like" evidence="12">
    <location>
        <begin position="308"/>
        <end position="393"/>
    </location>
</feature>
<evidence type="ECO:0000313" key="13">
    <source>
        <dbReference type="EMBL" id="TPP67128.1"/>
    </source>
</evidence>
<feature type="non-terminal residue" evidence="13">
    <location>
        <position position="1"/>
    </location>
</feature>
<dbReference type="GO" id="GO:0006646">
    <property type="term" value="P:phosphatidylethanolamine biosynthetic process"/>
    <property type="evidence" value="ECO:0007669"/>
    <property type="project" value="UniProtKB-UniPathway"/>
</dbReference>
<dbReference type="SUPFAM" id="SSF52374">
    <property type="entry name" value="Nucleotidylyl transferase"/>
    <property type="match status" value="2"/>
</dbReference>
<evidence type="ECO:0000256" key="5">
    <source>
        <dbReference type="ARBA" id="ARBA00022695"/>
    </source>
</evidence>
<dbReference type="InterPro" id="IPR044608">
    <property type="entry name" value="Ect1/PCYT2"/>
</dbReference>
<dbReference type="Gene3D" id="3.40.50.620">
    <property type="entry name" value="HUPs"/>
    <property type="match status" value="2"/>
</dbReference>
<name>A0A504ZB90_FASGI</name>
<accession>A0A504ZB90</accession>
<evidence type="ECO:0000256" key="1">
    <source>
        <dbReference type="ARBA" id="ARBA00005189"/>
    </source>
</evidence>
<evidence type="ECO:0000259" key="12">
    <source>
        <dbReference type="Pfam" id="PF01467"/>
    </source>
</evidence>
<reference evidence="13 14" key="1">
    <citation type="submission" date="2019-04" db="EMBL/GenBank/DDBJ databases">
        <title>Annotation for the trematode Fasciola gigantica.</title>
        <authorList>
            <person name="Choi Y.-J."/>
        </authorList>
    </citation>
    <scope>NUCLEOTIDE SEQUENCE [LARGE SCALE GENOMIC DNA]</scope>
    <source>
        <strain evidence="13">Uganda_cow_1</strain>
    </source>
</reference>
<evidence type="ECO:0000256" key="11">
    <source>
        <dbReference type="ARBA" id="ARBA00031473"/>
    </source>
</evidence>
<comment type="pathway">
    <text evidence="9">Phospholipid metabolism; phosphatidylethanolamine biosynthesis; phosphatidylethanolamine from ethanolamine: step 2/3.</text>
</comment>
<evidence type="ECO:0000256" key="3">
    <source>
        <dbReference type="ARBA" id="ARBA00022516"/>
    </source>
</evidence>
<organism evidence="13 14">
    <name type="scientific">Fasciola gigantica</name>
    <name type="common">Giant liver fluke</name>
    <dbReference type="NCBI Taxonomy" id="46835"/>
    <lineage>
        <taxon>Eukaryota</taxon>
        <taxon>Metazoa</taxon>
        <taxon>Spiralia</taxon>
        <taxon>Lophotrochozoa</taxon>
        <taxon>Platyhelminthes</taxon>
        <taxon>Trematoda</taxon>
        <taxon>Digenea</taxon>
        <taxon>Plagiorchiida</taxon>
        <taxon>Echinostomata</taxon>
        <taxon>Echinostomatoidea</taxon>
        <taxon>Fasciolidae</taxon>
        <taxon>Fasciola</taxon>
    </lineage>
</organism>
<keyword evidence="3" id="KW-0444">Lipid biosynthesis</keyword>
<feature type="domain" description="Cytidyltransferase-like" evidence="12">
    <location>
        <begin position="68"/>
        <end position="130"/>
    </location>
</feature>
<dbReference type="GO" id="GO:0005737">
    <property type="term" value="C:cytoplasm"/>
    <property type="evidence" value="ECO:0007669"/>
    <property type="project" value="TreeGrafter"/>
</dbReference>
<evidence type="ECO:0000256" key="10">
    <source>
        <dbReference type="ARBA" id="ARBA00024221"/>
    </source>
</evidence>
<evidence type="ECO:0000256" key="8">
    <source>
        <dbReference type="ARBA" id="ARBA00023264"/>
    </source>
</evidence>
<evidence type="ECO:0000256" key="7">
    <source>
        <dbReference type="ARBA" id="ARBA00023209"/>
    </source>
</evidence>
<dbReference type="UniPathway" id="UPA00558">
    <property type="reaction ID" value="UER00742"/>
</dbReference>
<proteinExistence type="inferred from homology"/>
<dbReference type="STRING" id="46835.A0A504ZB90"/>
<dbReference type="Pfam" id="PF01467">
    <property type="entry name" value="CTP_transf_like"/>
    <property type="match status" value="2"/>
</dbReference>
<dbReference type="PANTHER" id="PTHR45780">
    <property type="entry name" value="ETHANOLAMINE-PHOSPHATE CYTIDYLYLTRANSFERASE"/>
    <property type="match status" value="1"/>
</dbReference>
<keyword evidence="4 13" id="KW-0808">Transferase</keyword>
<comment type="similarity">
    <text evidence="2">Belongs to the cytidylyltransferase family.</text>
</comment>
<dbReference type="GO" id="GO:0004306">
    <property type="term" value="F:ethanolamine-phosphate cytidylyltransferase activity"/>
    <property type="evidence" value="ECO:0007669"/>
    <property type="project" value="UniProtKB-EC"/>
</dbReference>
<dbReference type="InterPro" id="IPR014729">
    <property type="entry name" value="Rossmann-like_a/b/a_fold"/>
</dbReference>
<evidence type="ECO:0000256" key="4">
    <source>
        <dbReference type="ARBA" id="ARBA00022679"/>
    </source>
</evidence>
<dbReference type="NCBIfam" id="TIGR00125">
    <property type="entry name" value="cyt_tran_rel"/>
    <property type="match status" value="1"/>
</dbReference>
<keyword evidence="14" id="KW-1185">Reference proteome</keyword>
<protein>
    <recommendedName>
        <fullName evidence="10">ethanolamine-phosphate cytidylyltransferase</fullName>
        <ecNumber evidence="10">2.7.7.14</ecNumber>
    </recommendedName>
    <alternativeName>
        <fullName evidence="11">CTP:phosphoethanolamine cytidylyltransferase</fullName>
    </alternativeName>
</protein>
<evidence type="ECO:0000313" key="14">
    <source>
        <dbReference type="Proteomes" id="UP000316759"/>
    </source>
</evidence>
<comment type="caution">
    <text evidence="13">The sequence shown here is derived from an EMBL/GenBank/DDBJ whole genome shotgun (WGS) entry which is preliminary data.</text>
</comment>
<evidence type="ECO:0000256" key="2">
    <source>
        <dbReference type="ARBA" id="ARBA00010101"/>
    </source>
</evidence>
<evidence type="ECO:0000256" key="6">
    <source>
        <dbReference type="ARBA" id="ARBA00023098"/>
    </source>
</evidence>
<evidence type="ECO:0000256" key="9">
    <source>
        <dbReference type="ARBA" id="ARBA00024191"/>
    </source>
</evidence>
<keyword evidence="6" id="KW-0443">Lipid metabolism</keyword>
<dbReference type="InterPro" id="IPR004821">
    <property type="entry name" value="Cyt_trans-like"/>
</dbReference>
<keyword evidence="8" id="KW-1208">Phospholipid metabolism</keyword>
<sequence length="493" mass="55653">HQKSSFLIPDDLTFSADGSDPYFEVKQAGRYNSAVDFFCDLFRVFFGFLEVQKMEKGEPESHPVRVWVDGCFDLVHFGHANALRQAKGLGMQLVVGVHSDEEIAKHKGPPVFNEQERYRLIRAIKWVDKVSARLHLPIFLKEFKRTEGISTTELVSRILARIKKLQRNEVDQGDSKSGDGHLRRAKSENSVLSIGLDLFKSSKELGLSPSVTESQTADGNESSEMNALKSTITSTWSTCGMSYVPNTVRITQFCMGQYSLDGFREPRPNDVVVYVPGTYDLFRILSEFIAIGLLLLVHKGAFSFVLDIGHLSFFEKCLEFGTYLLVGLYSDKNASFESKRMGSILTLQERLLSVLACRYVNNVIIDAPYEIPATLLDHFKVNFVAVGLDTKLSPTVDGRDPMRDEGSRGFFTMIPPFIFSFPRQYYRLQIPKERGIFRRVNSGSSVTTASVISRILQNRMRYEERNRAKEAREAEAIATLRSSQTCVGPLSIR</sequence>
<dbReference type="Proteomes" id="UP000316759">
    <property type="component" value="Unassembled WGS sequence"/>
</dbReference>
<dbReference type="EMBL" id="SUNJ01001023">
    <property type="protein sequence ID" value="TPP67128.1"/>
    <property type="molecule type" value="Genomic_DNA"/>
</dbReference>
<dbReference type="PANTHER" id="PTHR45780:SF2">
    <property type="entry name" value="ETHANOLAMINE-PHOSPHATE CYTIDYLYLTRANSFERASE"/>
    <property type="match status" value="1"/>
</dbReference>
<dbReference type="EC" id="2.7.7.14" evidence="10"/>
<keyword evidence="5 13" id="KW-0548">Nucleotidyltransferase</keyword>
<gene>
    <name evidence="13" type="ORF">FGIG_02208</name>
</gene>
<dbReference type="AlphaFoldDB" id="A0A504ZB90"/>